<dbReference type="Gene3D" id="3.40.50.1110">
    <property type="entry name" value="SGNH hydrolase"/>
    <property type="match status" value="1"/>
</dbReference>
<dbReference type="STRING" id="796925.A0A137NUQ3"/>
<dbReference type="PANTHER" id="PTHR45642:SF139">
    <property type="entry name" value="SGNH HYDROLASE-TYPE ESTERASE DOMAIN-CONTAINING PROTEIN"/>
    <property type="match status" value="1"/>
</dbReference>
<dbReference type="EMBL" id="KQ964724">
    <property type="protein sequence ID" value="KXN66452.1"/>
    <property type="molecule type" value="Genomic_DNA"/>
</dbReference>
<dbReference type="InterPro" id="IPR050592">
    <property type="entry name" value="GDSL_lipolytic_enzyme"/>
</dbReference>
<dbReference type="InterPro" id="IPR036514">
    <property type="entry name" value="SGNH_hydro_sf"/>
</dbReference>
<dbReference type="SUPFAM" id="SSF52266">
    <property type="entry name" value="SGNH hydrolase"/>
    <property type="match status" value="1"/>
</dbReference>
<name>A0A137NUQ3_CONC2</name>
<dbReference type="InterPro" id="IPR001087">
    <property type="entry name" value="GDSL"/>
</dbReference>
<evidence type="ECO:0000313" key="3">
    <source>
        <dbReference type="EMBL" id="KXN66452.1"/>
    </source>
</evidence>
<keyword evidence="4" id="KW-1185">Reference proteome</keyword>
<dbReference type="AlphaFoldDB" id="A0A137NUQ3"/>
<dbReference type="OrthoDB" id="1600564at2759"/>
<sequence>MYLFLILLFIQKIFCTLDLDCLIIFGDSLSDPGNLYNLTLKIRPDKRYYHGRYTNGPVWSEYIQDYINVKKVENWAYAGATTDNRISYKYRMIPSLQTQIDWFKLKNNSCYNSKPSKHLVVYMAGSNNYLNATVSAQQTVSSINSHLNTLINDLKFTNIFLTNLPPIHDTPTFTGKFLKTGEYSKNYHNDTQIKSKVYKHNNLLSELIATKKQTNPEVNIINFNFDKFWPKAKSLNPYSSANWSSELPCFDGSKDPEGCKNPEDYFFFDTNHPITEVHRFLV</sequence>
<evidence type="ECO:0000313" key="4">
    <source>
        <dbReference type="Proteomes" id="UP000070444"/>
    </source>
</evidence>
<dbReference type="PANTHER" id="PTHR45642">
    <property type="entry name" value="GDSL ESTERASE/LIPASE EXL3"/>
    <property type="match status" value="1"/>
</dbReference>
<feature type="chain" id="PRO_5012768641" description="Carbohydrate esterase family 16 protein" evidence="2">
    <location>
        <begin position="16"/>
        <end position="282"/>
    </location>
</feature>
<dbReference type="OMA" id="CIFKLYH"/>
<evidence type="ECO:0000256" key="2">
    <source>
        <dbReference type="SAM" id="SignalP"/>
    </source>
</evidence>
<evidence type="ECO:0008006" key="5">
    <source>
        <dbReference type="Google" id="ProtNLM"/>
    </source>
</evidence>
<dbReference type="CDD" id="cd01846">
    <property type="entry name" value="fatty_acyltransferase_like"/>
    <property type="match status" value="1"/>
</dbReference>
<keyword evidence="1 2" id="KW-0732">Signal</keyword>
<dbReference type="Proteomes" id="UP000070444">
    <property type="component" value="Unassembled WGS sequence"/>
</dbReference>
<dbReference type="GO" id="GO:0016788">
    <property type="term" value="F:hydrolase activity, acting on ester bonds"/>
    <property type="evidence" value="ECO:0007669"/>
    <property type="project" value="InterPro"/>
</dbReference>
<accession>A0A137NUQ3</accession>
<reference evidence="3 4" key="1">
    <citation type="journal article" date="2015" name="Genome Biol. Evol.">
        <title>Phylogenomic analyses indicate that early fungi evolved digesting cell walls of algal ancestors of land plants.</title>
        <authorList>
            <person name="Chang Y."/>
            <person name="Wang S."/>
            <person name="Sekimoto S."/>
            <person name="Aerts A.L."/>
            <person name="Choi C."/>
            <person name="Clum A."/>
            <person name="LaButti K.M."/>
            <person name="Lindquist E.A."/>
            <person name="Yee Ngan C."/>
            <person name="Ohm R.A."/>
            <person name="Salamov A.A."/>
            <person name="Grigoriev I.V."/>
            <person name="Spatafora J.W."/>
            <person name="Berbee M.L."/>
        </authorList>
    </citation>
    <scope>NUCLEOTIDE SEQUENCE [LARGE SCALE GENOMIC DNA]</scope>
    <source>
        <strain evidence="3 4">NRRL 28638</strain>
    </source>
</reference>
<protein>
    <recommendedName>
        <fullName evidence="5">Carbohydrate esterase family 16 protein</fullName>
    </recommendedName>
</protein>
<organism evidence="3 4">
    <name type="scientific">Conidiobolus coronatus (strain ATCC 28846 / CBS 209.66 / NRRL 28638)</name>
    <name type="common">Delacroixia coronata</name>
    <dbReference type="NCBI Taxonomy" id="796925"/>
    <lineage>
        <taxon>Eukaryota</taxon>
        <taxon>Fungi</taxon>
        <taxon>Fungi incertae sedis</taxon>
        <taxon>Zoopagomycota</taxon>
        <taxon>Entomophthoromycotina</taxon>
        <taxon>Entomophthoromycetes</taxon>
        <taxon>Entomophthorales</taxon>
        <taxon>Ancylistaceae</taxon>
        <taxon>Conidiobolus</taxon>
    </lineage>
</organism>
<proteinExistence type="predicted"/>
<evidence type="ECO:0000256" key="1">
    <source>
        <dbReference type="ARBA" id="ARBA00022729"/>
    </source>
</evidence>
<dbReference type="Pfam" id="PF00657">
    <property type="entry name" value="Lipase_GDSL"/>
    <property type="match status" value="1"/>
</dbReference>
<gene>
    <name evidence="3" type="ORF">CONCODRAFT_73679</name>
</gene>
<feature type="signal peptide" evidence="2">
    <location>
        <begin position="1"/>
        <end position="15"/>
    </location>
</feature>